<protein>
    <submittedName>
        <fullName evidence="1">Uncharacterized protein</fullName>
    </submittedName>
</protein>
<dbReference type="AlphaFoldDB" id="A0A803PK32"/>
<proteinExistence type="predicted"/>
<sequence>MLKGGDMPITAIIQEERYSQVRGINVGKERKGVESRNPFIMSKGNGLSIAYFPNEASIKKLTPPEKTFPSLRGAVTNSSMKKISVFEVFGLEKRVKERSRLSPYSPSLLGNQSLVVMNKRSKTKTTKKFEIADSRRAFSVNFVVITIKTPPELRYETLDGVTSGFKDPETRHGI</sequence>
<accession>A0A803PK32</accession>
<evidence type="ECO:0000313" key="2">
    <source>
        <dbReference type="Proteomes" id="UP000596661"/>
    </source>
</evidence>
<reference evidence="1" key="1">
    <citation type="submission" date="2018-11" db="EMBL/GenBank/DDBJ databases">
        <authorList>
            <person name="Grassa J C."/>
        </authorList>
    </citation>
    <scope>NUCLEOTIDE SEQUENCE [LARGE SCALE GENOMIC DNA]</scope>
</reference>
<organism evidence="1 2">
    <name type="scientific">Cannabis sativa</name>
    <name type="common">Hemp</name>
    <name type="synonym">Marijuana</name>
    <dbReference type="NCBI Taxonomy" id="3483"/>
    <lineage>
        <taxon>Eukaryota</taxon>
        <taxon>Viridiplantae</taxon>
        <taxon>Streptophyta</taxon>
        <taxon>Embryophyta</taxon>
        <taxon>Tracheophyta</taxon>
        <taxon>Spermatophyta</taxon>
        <taxon>Magnoliopsida</taxon>
        <taxon>eudicotyledons</taxon>
        <taxon>Gunneridae</taxon>
        <taxon>Pentapetalae</taxon>
        <taxon>rosids</taxon>
        <taxon>fabids</taxon>
        <taxon>Rosales</taxon>
        <taxon>Cannabaceae</taxon>
        <taxon>Cannabis</taxon>
    </lineage>
</organism>
<dbReference type="EnsemblPlants" id="evm.model.05.1115">
    <property type="protein sequence ID" value="cds.evm.model.05.1115"/>
    <property type="gene ID" value="evm.TU.05.1115"/>
</dbReference>
<name>A0A803PK32_CANSA</name>
<dbReference type="EMBL" id="UZAU01000496">
    <property type="status" value="NOT_ANNOTATED_CDS"/>
    <property type="molecule type" value="Genomic_DNA"/>
</dbReference>
<dbReference type="Proteomes" id="UP000596661">
    <property type="component" value="Chromosome 5"/>
</dbReference>
<keyword evidence="2" id="KW-1185">Reference proteome</keyword>
<reference evidence="1" key="2">
    <citation type="submission" date="2021-03" db="UniProtKB">
        <authorList>
            <consortium name="EnsemblPlants"/>
        </authorList>
    </citation>
    <scope>IDENTIFICATION</scope>
</reference>
<evidence type="ECO:0000313" key="1">
    <source>
        <dbReference type="EnsemblPlants" id="cds.evm.model.05.1115"/>
    </source>
</evidence>
<dbReference type="Gramene" id="evm.model.05.1115">
    <property type="protein sequence ID" value="cds.evm.model.05.1115"/>
    <property type="gene ID" value="evm.TU.05.1115"/>
</dbReference>